<dbReference type="GeneID" id="75025492"/>
<dbReference type="STRING" id="1411141.GCA_001590885_04097"/>
<evidence type="ECO:0000313" key="3">
    <source>
        <dbReference type="Proteomes" id="UP000215134"/>
    </source>
</evidence>
<gene>
    <name evidence="2" type="primary">mbtH_1</name>
    <name evidence="2" type="ORF">SAMEA4384070_00302</name>
</gene>
<organism evidence="2 3">
    <name type="scientific">Serratia ficaria</name>
    <dbReference type="NCBI Taxonomy" id="61651"/>
    <lineage>
        <taxon>Bacteria</taxon>
        <taxon>Pseudomonadati</taxon>
        <taxon>Pseudomonadota</taxon>
        <taxon>Gammaproteobacteria</taxon>
        <taxon>Enterobacterales</taxon>
        <taxon>Yersiniaceae</taxon>
        <taxon>Serratia</taxon>
    </lineage>
</organism>
<evidence type="ECO:0000259" key="1">
    <source>
        <dbReference type="SMART" id="SM00923"/>
    </source>
</evidence>
<dbReference type="PANTHER" id="PTHR38444:SF1">
    <property type="entry name" value="ENTEROBACTIN BIOSYNTHESIS PROTEIN YBDZ"/>
    <property type="match status" value="1"/>
</dbReference>
<dbReference type="RefSeq" id="WP_073970349.1">
    <property type="nucleotide sequence ID" value="NZ_CABITV010000014.1"/>
</dbReference>
<name>A0A240AK10_SERFI</name>
<dbReference type="InterPro" id="IPR005153">
    <property type="entry name" value="MbtH-like_dom"/>
</dbReference>
<dbReference type="SUPFAM" id="SSF160582">
    <property type="entry name" value="MbtH-like"/>
    <property type="match status" value="1"/>
</dbReference>
<dbReference type="Gene3D" id="3.90.820.10">
    <property type="entry name" value="Structural Genomics, Unknown Function 30-nov-00 1gh9 Mol_id"/>
    <property type="match status" value="1"/>
</dbReference>
<dbReference type="SMART" id="SM00923">
    <property type="entry name" value="MbtH"/>
    <property type="match status" value="1"/>
</dbReference>
<keyword evidence="3" id="KW-1185">Reference proteome</keyword>
<protein>
    <submittedName>
        <fullName evidence="2">Uncharacterized protein conserved in bacteria</fullName>
    </submittedName>
</protein>
<dbReference type="EMBL" id="LT906479">
    <property type="protein sequence ID" value="SNV83173.1"/>
    <property type="molecule type" value="Genomic_DNA"/>
</dbReference>
<dbReference type="OrthoDB" id="7584480at2"/>
<dbReference type="Proteomes" id="UP000215134">
    <property type="component" value="Chromosome 1"/>
</dbReference>
<feature type="domain" description="MbtH-like" evidence="1">
    <location>
        <begin position="5"/>
        <end position="55"/>
    </location>
</feature>
<reference evidence="2 3" key="1">
    <citation type="submission" date="2017-06" db="EMBL/GenBank/DDBJ databases">
        <authorList>
            <consortium name="Pathogen Informatics"/>
        </authorList>
    </citation>
    <scope>NUCLEOTIDE SEQUENCE [LARGE SCALE GENOMIC DNA]</scope>
    <source>
        <strain evidence="2 3">NCTC12148</strain>
    </source>
</reference>
<dbReference type="GO" id="GO:0005829">
    <property type="term" value="C:cytosol"/>
    <property type="evidence" value="ECO:0007669"/>
    <property type="project" value="TreeGrafter"/>
</dbReference>
<sequence>MEKPNPFDDRQQRSLVLRNAQQQYSLWPDFCAIPAHWTVAFGPTAHAECVDWLERHWQDIRPVSSPMA</sequence>
<dbReference type="GO" id="GO:0019290">
    <property type="term" value="P:siderophore biosynthetic process"/>
    <property type="evidence" value="ECO:0007669"/>
    <property type="project" value="TreeGrafter"/>
</dbReference>
<dbReference type="AlphaFoldDB" id="A0A240AK10"/>
<dbReference type="InterPro" id="IPR037407">
    <property type="entry name" value="MLP_fam"/>
</dbReference>
<dbReference type="PANTHER" id="PTHR38444">
    <property type="entry name" value="ENTEROBACTIN BIOSYNTHESIS PROTEIN YBDZ"/>
    <property type="match status" value="1"/>
</dbReference>
<dbReference type="InterPro" id="IPR038020">
    <property type="entry name" value="MbtH-like_sf"/>
</dbReference>
<evidence type="ECO:0000313" key="2">
    <source>
        <dbReference type="EMBL" id="SNV83173.1"/>
    </source>
</evidence>
<dbReference type="Pfam" id="PF03621">
    <property type="entry name" value="MbtH"/>
    <property type="match status" value="1"/>
</dbReference>
<accession>A0A240AK10</accession>
<proteinExistence type="predicted"/>
<dbReference type="KEGG" id="sfj:SAMEA4384070_0302"/>